<dbReference type="SUPFAM" id="SSF53590">
    <property type="entry name" value="Nucleoside hydrolase"/>
    <property type="match status" value="1"/>
</dbReference>
<dbReference type="PANTHER" id="PTHR46190">
    <property type="entry name" value="SI:CH211-201H21.5-RELATED"/>
    <property type="match status" value="1"/>
</dbReference>
<dbReference type="AlphaFoldDB" id="A0A347ZW68"/>
<dbReference type="InterPro" id="IPR036452">
    <property type="entry name" value="Ribo_hydro-like"/>
</dbReference>
<dbReference type="InterPro" id="IPR052775">
    <property type="entry name" value="IUN_hydrolase"/>
</dbReference>
<evidence type="ECO:0000313" key="3">
    <source>
        <dbReference type="Proteomes" id="UP000256388"/>
    </source>
</evidence>
<dbReference type="OrthoDB" id="9797882at2"/>
<dbReference type="EMBL" id="QUMS01000003">
    <property type="protein sequence ID" value="REG07245.1"/>
    <property type="molecule type" value="Genomic_DNA"/>
</dbReference>
<gene>
    <name evidence="2" type="ORF">DFR64_2450</name>
</gene>
<evidence type="ECO:0000313" key="2">
    <source>
        <dbReference type="EMBL" id="REG07245.1"/>
    </source>
</evidence>
<reference evidence="2 3" key="1">
    <citation type="submission" date="2018-08" db="EMBL/GenBank/DDBJ databases">
        <title>Genomic Encyclopedia of Type Strains, Phase IV (KMG-IV): sequencing the most valuable type-strain genomes for metagenomic binning, comparative biology and taxonomic classification.</title>
        <authorList>
            <person name="Goeker M."/>
        </authorList>
    </citation>
    <scope>NUCLEOTIDE SEQUENCE [LARGE SCALE GENOMIC DNA]</scope>
    <source>
        <strain evidence="2 3">DSM 23923</strain>
    </source>
</reference>
<dbReference type="Proteomes" id="UP000256388">
    <property type="component" value="Unassembled WGS sequence"/>
</dbReference>
<dbReference type="RefSeq" id="WP_116225716.1">
    <property type="nucleotide sequence ID" value="NZ_AP018437.1"/>
</dbReference>
<evidence type="ECO:0000259" key="1">
    <source>
        <dbReference type="Pfam" id="PF01156"/>
    </source>
</evidence>
<dbReference type="CDD" id="cd02649">
    <property type="entry name" value="nuc_hydro_CeIAG"/>
    <property type="match status" value="1"/>
</dbReference>
<dbReference type="GO" id="GO:0016799">
    <property type="term" value="F:hydrolase activity, hydrolyzing N-glycosyl compounds"/>
    <property type="evidence" value="ECO:0007669"/>
    <property type="project" value="InterPro"/>
</dbReference>
<dbReference type="Gene3D" id="3.90.245.10">
    <property type="entry name" value="Ribonucleoside hydrolase-like"/>
    <property type="match status" value="1"/>
</dbReference>
<keyword evidence="3" id="KW-1185">Reference proteome</keyword>
<dbReference type="PANTHER" id="PTHR46190:SF1">
    <property type="entry name" value="SI:CH211-201H21.5"/>
    <property type="match status" value="1"/>
</dbReference>
<dbReference type="Pfam" id="PF01156">
    <property type="entry name" value="IU_nuc_hydro"/>
    <property type="match status" value="1"/>
</dbReference>
<protein>
    <submittedName>
        <fullName evidence="2">Purine nucleosidase</fullName>
    </submittedName>
</protein>
<accession>A0A347ZW68</accession>
<sequence length="307" mass="33026">MKRFIIDTDAGVDDALAILMALGQKDVKIEAFTTVSGNVGVDKTTANVLKILDLVGQDIPVYPGCPRPLVCPTYDAASIHGSDGLGDAGIPASKRQPEGKHAALALIDLANQNPGQLSLIAIGPLTNLAAAVTLDPELPGKFAELTIMGGAIYAKGNTHVTAEFNIYADPEAAHVVFERWPKVRVLSWETTMAYPFNGEQVKGFFGMNTPKAQFFHDIYQNTLGFLREKFHQDLLFSADGLAVACALNPGIITAKEDHFVSVELNGSDTRGMTSVDWFGLSGQPANAEIILEIDHARYVEMIEASLQ</sequence>
<name>A0A347ZW68_9CHLR</name>
<dbReference type="InterPro" id="IPR001910">
    <property type="entry name" value="Inosine/uridine_hydrolase_dom"/>
</dbReference>
<organism evidence="2 3">
    <name type="scientific">Pelolinea submarina</name>
    <dbReference type="NCBI Taxonomy" id="913107"/>
    <lineage>
        <taxon>Bacteria</taxon>
        <taxon>Bacillati</taxon>
        <taxon>Chloroflexota</taxon>
        <taxon>Anaerolineae</taxon>
        <taxon>Anaerolineales</taxon>
        <taxon>Anaerolineaceae</taxon>
        <taxon>Pelolinea</taxon>
    </lineage>
</organism>
<comment type="caution">
    <text evidence="2">The sequence shown here is derived from an EMBL/GenBank/DDBJ whole genome shotgun (WGS) entry which is preliminary data.</text>
</comment>
<proteinExistence type="predicted"/>
<feature type="domain" description="Inosine/uridine-preferring nucleoside hydrolase" evidence="1">
    <location>
        <begin position="5"/>
        <end position="299"/>
    </location>
</feature>